<evidence type="ECO:0000259" key="8">
    <source>
        <dbReference type="Pfam" id="PF13839"/>
    </source>
</evidence>
<dbReference type="GO" id="GO:0005794">
    <property type="term" value="C:Golgi apparatus"/>
    <property type="evidence" value="ECO:0000318"/>
    <property type="project" value="GO_Central"/>
</dbReference>
<evidence type="ECO:0000259" key="9">
    <source>
        <dbReference type="Pfam" id="PF14416"/>
    </source>
</evidence>
<dbReference type="OrthoDB" id="630188at2759"/>
<keyword evidence="5 7" id="KW-1133">Transmembrane helix</keyword>
<protein>
    <submittedName>
        <fullName evidence="10">Uncharacterized protein</fullName>
    </submittedName>
</protein>
<evidence type="ECO:0000256" key="3">
    <source>
        <dbReference type="ARBA" id="ARBA00022692"/>
    </source>
</evidence>
<dbReference type="GO" id="GO:0016020">
    <property type="term" value="C:membrane"/>
    <property type="evidence" value="ECO:0007669"/>
    <property type="project" value="UniProtKB-SubCell"/>
</dbReference>
<feature type="transmembrane region" description="Helical" evidence="7">
    <location>
        <begin position="22"/>
        <end position="39"/>
    </location>
</feature>
<dbReference type="PANTHER" id="PTHR32285:SF53">
    <property type="entry name" value="PROTEIN TRICHOME BIREFRINGENCE-LIKE 9"/>
    <property type="match status" value="1"/>
</dbReference>
<comment type="subcellular location">
    <subcellularLocation>
        <location evidence="1">Membrane</location>
        <topology evidence="1">Single-pass membrane protein</topology>
    </subcellularLocation>
</comment>
<dbReference type="InterPro" id="IPR026057">
    <property type="entry name" value="TBL_C"/>
</dbReference>
<dbReference type="EMBL" id="KI395136">
    <property type="protein sequence ID" value="ERM98940.1"/>
    <property type="molecule type" value="Genomic_DNA"/>
</dbReference>
<feature type="domain" description="Trichome birefringence-like N-terminal" evidence="9">
    <location>
        <begin position="78"/>
        <end position="131"/>
    </location>
</feature>
<sequence>MEDQHHHRCHCFLPIPSYGREFMLPFIILLTFVSCFLFLGTQPLSLLREVAAEKLSFLAPDLSNSSTNSKTSMNVNSKCDFSYGRWVQDENYPYFDYAGNCAFLDPGFRCHDNGRKDRDYLRWRWQPAGCDLPRFDGKDMLERSRNGRIVFAGDSIGRNQWESLVCMLAQFVSNKSSIYEENGKPITKHKGYLSIKFEEYNCTVEYYRLPFLMLTGSPPKNSSVKVRSAIRIDKLHWWSSGWVGSDLLVFNAGHWWNHEKTQKMGCYFQEGEAINMTMDVKDAFRKSLQTWKQWVVHNLNTQGSHVFFRSYSPVHFSRGGTWNDGGQCHANTQPETNLTELEREPWNNQVISETIEHIKYVKRNVHFLNITYLTEFRKDGHPSIHREEGIPPIQQDCSHWCLPGVPDTWNELLYANLLSNGYRTDTNNTRKS</sequence>
<keyword evidence="11" id="KW-1185">Reference proteome</keyword>
<evidence type="ECO:0000256" key="4">
    <source>
        <dbReference type="ARBA" id="ARBA00022968"/>
    </source>
</evidence>
<dbReference type="OMA" id="TMDVMEA"/>
<comment type="similarity">
    <text evidence="2">Belongs to the PC-esterase family. TBL subfamily.</text>
</comment>
<dbReference type="InterPro" id="IPR025846">
    <property type="entry name" value="TBL_N"/>
</dbReference>
<dbReference type="Gramene" id="ERM98940">
    <property type="protein sequence ID" value="ERM98940"/>
    <property type="gene ID" value="AMTR_s00114p00129910"/>
</dbReference>
<evidence type="ECO:0000256" key="2">
    <source>
        <dbReference type="ARBA" id="ARBA00007727"/>
    </source>
</evidence>
<accession>W1NUJ3</accession>
<dbReference type="InterPro" id="IPR029962">
    <property type="entry name" value="TBL"/>
</dbReference>
<dbReference type="PANTHER" id="PTHR32285">
    <property type="entry name" value="PROTEIN TRICHOME BIREFRINGENCE-LIKE 9-RELATED"/>
    <property type="match status" value="1"/>
</dbReference>
<dbReference type="eggNOG" id="ENOG502QSSZ">
    <property type="taxonomic scope" value="Eukaryota"/>
</dbReference>
<dbReference type="GO" id="GO:0016413">
    <property type="term" value="F:O-acetyltransferase activity"/>
    <property type="evidence" value="ECO:0000318"/>
    <property type="project" value="GO_Central"/>
</dbReference>
<proteinExistence type="inferred from homology"/>
<keyword evidence="3 7" id="KW-0812">Transmembrane</keyword>
<dbReference type="HOGENOM" id="CLU_020953_8_1_1"/>
<evidence type="ECO:0000313" key="11">
    <source>
        <dbReference type="Proteomes" id="UP000017836"/>
    </source>
</evidence>
<keyword evidence="4" id="KW-0735">Signal-anchor</keyword>
<dbReference type="Proteomes" id="UP000017836">
    <property type="component" value="Unassembled WGS sequence"/>
</dbReference>
<name>W1NUJ3_AMBTC</name>
<evidence type="ECO:0000256" key="1">
    <source>
        <dbReference type="ARBA" id="ARBA00004167"/>
    </source>
</evidence>
<dbReference type="STRING" id="13333.W1NUJ3"/>
<reference evidence="11" key="1">
    <citation type="journal article" date="2013" name="Science">
        <title>The Amborella genome and the evolution of flowering plants.</title>
        <authorList>
            <consortium name="Amborella Genome Project"/>
        </authorList>
    </citation>
    <scope>NUCLEOTIDE SEQUENCE [LARGE SCALE GENOMIC DNA]</scope>
</reference>
<gene>
    <name evidence="10" type="ORF">AMTR_s00114p00129910</name>
</gene>
<dbReference type="AlphaFoldDB" id="W1NUJ3"/>
<organism evidence="10 11">
    <name type="scientific">Amborella trichopoda</name>
    <dbReference type="NCBI Taxonomy" id="13333"/>
    <lineage>
        <taxon>Eukaryota</taxon>
        <taxon>Viridiplantae</taxon>
        <taxon>Streptophyta</taxon>
        <taxon>Embryophyta</taxon>
        <taxon>Tracheophyta</taxon>
        <taxon>Spermatophyta</taxon>
        <taxon>Magnoliopsida</taxon>
        <taxon>Amborellales</taxon>
        <taxon>Amborellaceae</taxon>
        <taxon>Amborella</taxon>
    </lineage>
</organism>
<evidence type="ECO:0000313" key="10">
    <source>
        <dbReference type="EMBL" id="ERM98940.1"/>
    </source>
</evidence>
<keyword evidence="6 7" id="KW-0472">Membrane</keyword>
<dbReference type="Pfam" id="PF13839">
    <property type="entry name" value="PC-Esterase"/>
    <property type="match status" value="1"/>
</dbReference>
<evidence type="ECO:0000256" key="7">
    <source>
        <dbReference type="SAM" id="Phobius"/>
    </source>
</evidence>
<evidence type="ECO:0000256" key="5">
    <source>
        <dbReference type="ARBA" id="ARBA00022989"/>
    </source>
</evidence>
<evidence type="ECO:0000256" key="6">
    <source>
        <dbReference type="ARBA" id="ARBA00023136"/>
    </source>
</evidence>
<feature type="domain" description="Trichome birefringence-like C-terminal" evidence="8">
    <location>
        <begin position="132"/>
        <end position="415"/>
    </location>
</feature>
<dbReference type="Pfam" id="PF14416">
    <property type="entry name" value="PMR5N"/>
    <property type="match status" value="1"/>
</dbReference>